<organism evidence="2 3">
    <name type="scientific">Clavelina lepadiformis</name>
    <name type="common">Light-bulb sea squirt</name>
    <name type="synonym">Ascidia lepadiformis</name>
    <dbReference type="NCBI Taxonomy" id="159417"/>
    <lineage>
        <taxon>Eukaryota</taxon>
        <taxon>Metazoa</taxon>
        <taxon>Chordata</taxon>
        <taxon>Tunicata</taxon>
        <taxon>Ascidiacea</taxon>
        <taxon>Aplousobranchia</taxon>
        <taxon>Clavelinidae</taxon>
        <taxon>Clavelina</taxon>
    </lineage>
</organism>
<gene>
    <name evidence="2" type="ORF">CVLEPA_LOCUS25699</name>
</gene>
<evidence type="ECO:0008006" key="4">
    <source>
        <dbReference type="Google" id="ProtNLM"/>
    </source>
</evidence>
<dbReference type="EMBL" id="CAWYQH010000130">
    <property type="protein sequence ID" value="CAK8692433.1"/>
    <property type="molecule type" value="Genomic_DNA"/>
</dbReference>
<feature type="region of interest" description="Disordered" evidence="1">
    <location>
        <begin position="778"/>
        <end position="802"/>
    </location>
</feature>
<dbReference type="InterPro" id="IPR016024">
    <property type="entry name" value="ARM-type_fold"/>
</dbReference>
<dbReference type="InterPro" id="IPR011989">
    <property type="entry name" value="ARM-like"/>
</dbReference>
<dbReference type="InterPro" id="IPR024741">
    <property type="entry name" value="Condensin2_G2"/>
</dbReference>
<accession>A0ABP0GN06</accession>
<name>A0ABP0GN06_CLALP</name>
<evidence type="ECO:0000313" key="3">
    <source>
        <dbReference type="Proteomes" id="UP001642483"/>
    </source>
</evidence>
<dbReference type="PANTHER" id="PTHR16199">
    <property type="entry name" value="CONDENSIN-2 COMPLEX SUBUNIT G2"/>
    <property type="match status" value="1"/>
</dbReference>
<dbReference type="PANTHER" id="PTHR16199:SF4">
    <property type="entry name" value="CONDENSIN-2 COMPLEX SUBUNIT G2"/>
    <property type="match status" value="1"/>
</dbReference>
<dbReference type="SUPFAM" id="SSF48371">
    <property type="entry name" value="ARM repeat"/>
    <property type="match status" value="1"/>
</dbReference>
<feature type="compositionally biased region" description="Basic and acidic residues" evidence="1">
    <location>
        <begin position="778"/>
        <end position="787"/>
    </location>
</feature>
<protein>
    <recommendedName>
        <fullName evidence="4">Condensin-2 complex subunit G2</fullName>
    </recommendedName>
</protein>
<dbReference type="Pfam" id="PF12422">
    <property type="entry name" value="Condensin2nSMC"/>
    <property type="match status" value="1"/>
</dbReference>
<dbReference type="Proteomes" id="UP001642483">
    <property type="component" value="Unassembled WGS sequence"/>
</dbReference>
<reference evidence="2 3" key="1">
    <citation type="submission" date="2024-02" db="EMBL/GenBank/DDBJ databases">
        <authorList>
            <person name="Daric V."/>
            <person name="Darras S."/>
        </authorList>
    </citation>
    <scope>NUCLEOTIDE SEQUENCE [LARGE SCALE GENOMIC DNA]</scope>
</reference>
<dbReference type="Gene3D" id="1.25.10.10">
    <property type="entry name" value="Leucine-rich Repeat Variant"/>
    <property type="match status" value="1"/>
</dbReference>
<keyword evidence="3" id="KW-1185">Reference proteome</keyword>
<evidence type="ECO:0000313" key="2">
    <source>
        <dbReference type="EMBL" id="CAK8692433.1"/>
    </source>
</evidence>
<comment type="caution">
    <text evidence="2">The sequence shown here is derived from an EMBL/GenBank/DDBJ whole genome shotgun (WGS) entry which is preliminary data.</text>
</comment>
<proteinExistence type="predicted"/>
<evidence type="ECO:0000256" key="1">
    <source>
        <dbReference type="SAM" id="MobiDB-lite"/>
    </source>
</evidence>
<sequence length="1236" mass="139541">MRPRESLLHAAENGCESMKQFFTLLKIDFDESIVVTQGKKKVKINKLTTCLSECLQEINLQEHEQLWENVQNICVDCLQEFANCVSDEDGNKLQKNETFSAVIAFFENISFLALAALRCEISTVPVGLLSVVLILHGSILDFGNHSSRLAKNICTVCIEWWERNLINKEEVVLNVLIYLLNDVLGAGLSAKAFSTSSTKLNEIFKIQKALTQFDFSDGIAINANQDIEYVQELKQLLVASFVHPAFLKAMNGRKFLAHVMLLHEDLMKAVHRNIVCNVTSPSKSKHFEAYGNIYYLAWNLAEEEFKDKVEDFCIQDVMFKAIHAHHEGESATIFVAYRSMLNAIVCHKGVLQVSHMVTRLYAPIIWRSLKAVNAMVRSNAANLLFDAFPLREPSDALGQDRDELLQRQFSTFEELLMDTHPQIRTIAVFGICKVLNLYWDVIPAQVIAVLARNLYTNLAFDCSSIHVRVAVCKGTVILLGNPCSHPLLQRLLPVIGPCLHDTSEKVRVEMANVLIAIKQTTTILFWDVCPIKNILAQLEVENKTGTSKLVSILSSSYLPSNQPVQNWVERCVKFYAENPTAARKFYLHAQNQLTAMEAGEFIFMISMFVFNHVAKSLQENVEETDEESTGNAETATITDNLEAIAGLLETICIVWMAFSKKVKSVSQRQSGKQDKSTDNSRELTKRVLINLPRMIHICFKKFNDERNLNALMQLSSCLEPGSMPIFSNKVLPKLESLPDGSSSAYYSMLIRCLIKWRWPQQILDLIYNWLLPATQQDKGNKENEAKSNKNTRRVSTRVEKKKEKSKSVKFTVVEKEPRPHQALRYLATLLDDDEIMLTLLANNGYNKTFNNISACLQNYVLELMSCIEGKKCTLQNCDNSMLYQAFDLQFKLLIHIYYAATRDDHNSTCETAFEASYALQKLKSLIEMLQVDLIGQLKLSAQFMENHNASSLSVTLNSSIVASQNRSDILSQLTSIKECLNVGIPAMINLVKSGIPVAENILSFLTAFTETGIKTVDYAGHIGELLHQLFEWFILYVWSNNEKAQHESKSFNKNENEDTLLQIFDDVMIALMMYSRKNPDGFHELFRSQVRSHLRACVQILFQFCENLTKQVYDAIATKFISAILADIGHHASASEFRVCDKINDLPQFGACFLPVICGTSPQCAKVCRTIIPSLFEQDADAETKQIAHKPTIILLHALVKDGKNQNAARKCLAEIQENHEEMAKAAESLSLAMLA</sequence>